<dbReference type="AlphaFoldDB" id="A0A4R6H5N3"/>
<dbReference type="PANTHER" id="PTHR14859">
    <property type="entry name" value="CALCOFLUOR WHITE HYPERSENSITIVE PROTEIN PRECURSOR"/>
    <property type="match status" value="1"/>
</dbReference>
<evidence type="ECO:0000313" key="3">
    <source>
        <dbReference type="EMBL" id="TDO03460.1"/>
    </source>
</evidence>
<reference evidence="3 4" key="1">
    <citation type="submission" date="2019-03" db="EMBL/GenBank/DDBJ databases">
        <title>Freshwater and sediment microbial communities from various areas in North America, analyzing microbe dynamics in response to fracking.</title>
        <authorList>
            <person name="Lamendella R."/>
        </authorList>
    </citation>
    <scope>NUCLEOTIDE SEQUENCE [LARGE SCALE GENOMIC DNA]</scope>
    <source>
        <strain evidence="3 4">114D</strain>
    </source>
</reference>
<protein>
    <submittedName>
        <fullName evidence="3">Endonuclease/exonuclease/phosphatase family metal-dependent hydrolase</fullName>
    </submittedName>
</protein>
<dbReference type="InterPro" id="IPR036691">
    <property type="entry name" value="Endo/exonu/phosph_ase_sf"/>
</dbReference>
<accession>A0A4R6H5N3</accession>
<keyword evidence="3" id="KW-0540">Nuclease</keyword>
<dbReference type="GO" id="GO:0016020">
    <property type="term" value="C:membrane"/>
    <property type="evidence" value="ECO:0007669"/>
    <property type="project" value="GOC"/>
</dbReference>
<evidence type="ECO:0000256" key="1">
    <source>
        <dbReference type="SAM" id="SignalP"/>
    </source>
</evidence>
<dbReference type="GO" id="GO:0004527">
    <property type="term" value="F:exonuclease activity"/>
    <property type="evidence" value="ECO:0007669"/>
    <property type="project" value="UniProtKB-KW"/>
</dbReference>
<keyword evidence="3" id="KW-0255">Endonuclease</keyword>
<proteinExistence type="predicted"/>
<dbReference type="Gene3D" id="3.60.10.10">
    <property type="entry name" value="Endonuclease/exonuclease/phosphatase"/>
    <property type="match status" value="1"/>
</dbReference>
<dbReference type="EMBL" id="SNWI01000003">
    <property type="protein sequence ID" value="TDO03460.1"/>
    <property type="molecule type" value="Genomic_DNA"/>
</dbReference>
<keyword evidence="3" id="KW-0378">Hydrolase</keyword>
<dbReference type="Pfam" id="PF03372">
    <property type="entry name" value="Exo_endo_phos"/>
    <property type="match status" value="1"/>
</dbReference>
<keyword evidence="3" id="KW-0269">Exonuclease</keyword>
<comment type="caution">
    <text evidence="3">The sequence shown here is derived from an EMBL/GenBank/DDBJ whole genome shotgun (WGS) entry which is preliminary data.</text>
</comment>
<organism evidence="3 4">
    <name type="scientific">Sunxiuqinia elliptica</name>
    <dbReference type="NCBI Taxonomy" id="655355"/>
    <lineage>
        <taxon>Bacteria</taxon>
        <taxon>Pseudomonadati</taxon>
        <taxon>Bacteroidota</taxon>
        <taxon>Bacteroidia</taxon>
        <taxon>Marinilabiliales</taxon>
        <taxon>Prolixibacteraceae</taxon>
        <taxon>Sunxiuqinia</taxon>
    </lineage>
</organism>
<feature type="signal peptide" evidence="1">
    <location>
        <begin position="1"/>
        <end position="30"/>
    </location>
</feature>
<dbReference type="GO" id="GO:0006506">
    <property type="term" value="P:GPI anchor biosynthetic process"/>
    <property type="evidence" value="ECO:0007669"/>
    <property type="project" value="TreeGrafter"/>
</dbReference>
<dbReference type="InterPro" id="IPR051916">
    <property type="entry name" value="GPI-anchor_lipid_remodeler"/>
</dbReference>
<dbReference type="GO" id="GO:0004519">
    <property type="term" value="F:endonuclease activity"/>
    <property type="evidence" value="ECO:0007669"/>
    <property type="project" value="UniProtKB-KW"/>
</dbReference>
<dbReference type="SUPFAM" id="SSF56219">
    <property type="entry name" value="DNase I-like"/>
    <property type="match status" value="1"/>
</dbReference>
<keyword evidence="1" id="KW-0732">Signal</keyword>
<gene>
    <name evidence="3" type="ORF">DET52_103406</name>
</gene>
<evidence type="ECO:0000313" key="4">
    <source>
        <dbReference type="Proteomes" id="UP000294848"/>
    </source>
</evidence>
<dbReference type="RefSeq" id="WP_208111741.1">
    <property type="nucleotide sequence ID" value="NZ_SNWI01000003.1"/>
</dbReference>
<evidence type="ECO:0000259" key="2">
    <source>
        <dbReference type="Pfam" id="PF03372"/>
    </source>
</evidence>
<feature type="chain" id="PRO_5020910598" evidence="1">
    <location>
        <begin position="31"/>
        <end position="283"/>
    </location>
</feature>
<sequence length="283" mass="31301">MNYSRNVLSFGWMKSLLLGLALCSGLLARAAEPQNLQNTKQETIRVLSYNIRIAHPPSGGWELIDLPAIGEAINSIKPDLVALQEVDAFTERSGKTVHQAKELAQITGMNYFFAKAVDRSGGDYGVAVLSRFPIVEAQAYRLPVRDSIKSEIRALALVNVQLPDGSLMAFGSAHLDHLSDEDRLLQVKTMLDLIDAYQQFPLVIGADLNMNPDNSVMSDLKEALVPACVNCPLTFPADNPDRTLDYILLNDQANDRFEVLDYQTVNETYASDHLPLEAILKKN</sequence>
<name>A0A4R6H5N3_9BACT</name>
<dbReference type="InterPro" id="IPR005135">
    <property type="entry name" value="Endo/exonuclease/phosphatase"/>
</dbReference>
<feature type="domain" description="Endonuclease/exonuclease/phosphatase" evidence="2">
    <location>
        <begin position="69"/>
        <end position="273"/>
    </location>
</feature>
<dbReference type="PANTHER" id="PTHR14859:SF15">
    <property type="entry name" value="ENDONUCLEASE_EXONUCLEASE_PHOSPHATASE DOMAIN-CONTAINING PROTEIN"/>
    <property type="match status" value="1"/>
</dbReference>
<dbReference type="Proteomes" id="UP000294848">
    <property type="component" value="Unassembled WGS sequence"/>
</dbReference>